<keyword evidence="1" id="KW-0732">Signal</keyword>
<protein>
    <submittedName>
        <fullName evidence="3">Glycoside hydrolase family 18 protein</fullName>
    </submittedName>
</protein>
<evidence type="ECO:0000259" key="2">
    <source>
        <dbReference type="SMART" id="SM00636"/>
    </source>
</evidence>
<dbReference type="AlphaFoldDB" id="A0AAD7EHF6"/>
<organism evidence="3 4">
    <name type="scientific">Mycena albidolilacea</name>
    <dbReference type="NCBI Taxonomy" id="1033008"/>
    <lineage>
        <taxon>Eukaryota</taxon>
        <taxon>Fungi</taxon>
        <taxon>Dikarya</taxon>
        <taxon>Basidiomycota</taxon>
        <taxon>Agaricomycotina</taxon>
        <taxon>Agaricomycetes</taxon>
        <taxon>Agaricomycetidae</taxon>
        <taxon>Agaricales</taxon>
        <taxon>Marasmiineae</taxon>
        <taxon>Mycenaceae</taxon>
        <taxon>Mycena</taxon>
    </lineage>
</organism>
<name>A0AAD7EHF6_9AGAR</name>
<feature type="signal peptide" evidence="1">
    <location>
        <begin position="1"/>
        <end position="22"/>
    </location>
</feature>
<accession>A0AAD7EHF6</accession>
<dbReference type="GO" id="GO:0005576">
    <property type="term" value="C:extracellular region"/>
    <property type="evidence" value="ECO:0007669"/>
    <property type="project" value="TreeGrafter"/>
</dbReference>
<comment type="caution">
    <text evidence="3">The sequence shown here is derived from an EMBL/GenBank/DDBJ whole genome shotgun (WGS) entry which is preliminary data.</text>
</comment>
<feature type="chain" id="PRO_5042239889" evidence="1">
    <location>
        <begin position="23"/>
        <end position="391"/>
    </location>
</feature>
<dbReference type="InterPro" id="IPR029070">
    <property type="entry name" value="Chitinase_insertion_sf"/>
</dbReference>
<dbReference type="GO" id="GO:0004568">
    <property type="term" value="F:chitinase activity"/>
    <property type="evidence" value="ECO:0007669"/>
    <property type="project" value="TreeGrafter"/>
</dbReference>
<dbReference type="EMBL" id="JARIHO010000051">
    <property type="protein sequence ID" value="KAJ7321370.1"/>
    <property type="molecule type" value="Genomic_DNA"/>
</dbReference>
<dbReference type="InterPro" id="IPR001223">
    <property type="entry name" value="Glyco_hydro18_cat"/>
</dbReference>
<dbReference type="SUPFAM" id="SSF51445">
    <property type="entry name" value="(Trans)glycosidases"/>
    <property type="match status" value="1"/>
</dbReference>
<dbReference type="Gene3D" id="3.10.50.10">
    <property type="match status" value="1"/>
</dbReference>
<proteinExistence type="predicted"/>
<dbReference type="InterPro" id="IPR011583">
    <property type="entry name" value="Chitinase_II/V-like_cat"/>
</dbReference>
<dbReference type="GO" id="GO:0005975">
    <property type="term" value="P:carbohydrate metabolic process"/>
    <property type="evidence" value="ECO:0007669"/>
    <property type="project" value="InterPro"/>
</dbReference>
<feature type="domain" description="Chitinase II/V-like catalytic" evidence="2">
    <location>
        <begin position="55"/>
        <end position="375"/>
    </location>
</feature>
<keyword evidence="4" id="KW-1185">Reference proteome</keyword>
<dbReference type="Gene3D" id="3.20.20.80">
    <property type="entry name" value="Glycosidases"/>
    <property type="match status" value="2"/>
</dbReference>
<dbReference type="GO" id="GO:0008061">
    <property type="term" value="F:chitin binding"/>
    <property type="evidence" value="ECO:0007669"/>
    <property type="project" value="InterPro"/>
</dbReference>
<dbReference type="Pfam" id="PF00704">
    <property type="entry name" value="Glyco_hydro_18"/>
    <property type="match status" value="1"/>
</dbReference>
<evidence type="ECO:0000313" key="3">
    <source>
        <dbReference type="EMBL" id="KAJ7321370.1"/>
    </source>
</evidence>
<reference evidence="3" key="1">
    <citation type="submission" date="2023-03" db="EMBL/GenBank/DDBJ databases">
        <title>Massive genome expansion in bonnet fungi (Mycena s.s.) driven by repeated elements and novel gene families across ecological guilds.</title>
        <authorList>
            <consortium name="Lawrence Berkeley National Laboratory"/>
            <person name="Harder C.B."/>
            <person name="Miyauchi S."/>
            <person name="Viragh M."/>
            <person name="Kuo A."/>
            <person name="Thoen E."/>
            <person name="Andreopoulos B."/>
            <person name="Lu D."/>
            <person name="Skrede I."/>
            <person name="Drula E."/>
            <person name="Henrissat B."/>
            <person name="Morin E."/>
            <person name="Kohler A."/>
            <person name="Barry K."/>
            <person name="LaButti K."/>
            <person name="Morin E."/>
            <person name="Salamov A."/>
            <person name="Lipzen A."/>
            <person name="Mereny Z."/>
            <person name="Hegedus B."/>
            <person name="Baldrian P."/>
            <person name="Stursova M."/>
            <person name="Weitz H."/>
            <person name="Taylor A."/>
            <person name="Grigoriev I.V."/>
            <person name="Nagy L.G."/>
            <person name="Martin F."/>
            <person name="Kauserud H."/>
        </authorList>
    </citation>
    <scope>NUCLEOTIDE SEQUENCE</scope>
    <source>
        <strain evidence="3">CBHHK002</strain>
    </source>
</reference>
<sequence length="391" mass="41830">MYQFLHLTLLFLCAQSVDLVQAAQYIHKSRLHRSHGIHTGSGEVIPRVSGGPSKPIASGWYADWSGVALAKILWAKYTHMAYAFAIPTNDPTNITVDAKGLTDFVTTAMDNVCSINIIVVIVYFPDAVVQNVSPLLAMEGWTGPPYFSTAVSTEENRESYSYFGHQLSFGRYKFRELHKQNESMPVTAAVSGPFLGKDGNPMKDVSAFADVLNRIGVSPVAASTVVGPNAPLNASCAPLAYQKFGSVESMVNARTRVNSAAETDNTIQPYPTISGPFAVPTPTPIPDKCGAPSSISGMSTFSDLVNTGYLDSTGNASTLPGIVYTIDTCSQTPFIYNYTSSVMVSYDDATSFAAKGKYIVDNGLAGFAVWDAAGDYKGILLDSVRKATGMA</sequence>
<keyword evidence="3" id="KW-0378">Hydrolase</keyword>
<dbReference type="SMART" id="SM00636">
    <property type="entry name" value="Glyco_18"/>
    <property type="match status" value="1"/>
</dbReference>
<evidence type="ECO:0000313" key="4">
    <source>
        <dbReference type="Proteomes" id="UP001218218"/>
    </source>
</evidence>
<dbReference type="PANTHER" id="PTHR11177:SF317">
    <property type="entry name" value="CHITINASE 12-RELATED"/>
    <property type="match status" value="1"/>
</dbReference>
<evidence type="ECO:0000256" key="1">
    <source>
        <dbReference type="SAM" id="SignalP"/>
    </source>
</evidence>
<dbReference type="GO" id="GO:0006032">
    <property type="term" value="P:chitin catabolic process"/>
    <property type="evidence" value="ECO:0007669"/>
    <property type="project" value="TreeGrafter"/>
</dbReference>
<gene>
    <name evidence="3" type="ORF">DFH08DRAFT_1033970</name>
</gene>
<dbReference type="InterPro" id="IPR017853">
    <property type="entry name" value="GH"/>
</dbReference>
<dbReference type="Proteomes" id="UP001218218">
    <property type="component" value="Unassembled WGS sequence"/>
</dbReference>
<dbReference type="InterPro" id="IPR050314">
    <property type="entry name" value="Glycosyl_Hydrlase_18"/>
</dbReference>
<dbReference type="PANTHER" id="PTHR11177">
    <property type="entry name" value="CHITINASE"/>
    <property type="match status" value="1"/>
</dbReference>